<feature type="transmembrane region" description="Helical" evidence="1">
    <location>
        <begin position="182"/>
        <end position="202"/>
    </location>
</feature>
<name>A0A3A1R8Y2_9BACI</name>
<organism evidence="2 3">
    <name type="scientific">Bacillus salacetis</name>
    <dbReference type="NCBI Taxonomy" id="2315464"/>
    <lineage>
        <taxon>Bacteria</taxon>
        <taxon>Bacillati</taxon>
        <taxon>Bacillota</taxon>
        <taxon>Bacilli</taxon>
        <taxon>Bacillales</taxon>
        <taxon>Bacillaceae</taxon>
        <taxon>Bacillus</taxon>
    </lineage>
</organism>
<comment type="caution">
    <text evidence="2">The sequence shown here is derived from an EMBL/GenBank/DDBJ whole genome shotgun (WGS) entry which is preliminary data.</text>
</comment>
<sequence>MKKHQDIDPIALSYLNLQRPLDNRRNVIAFLIIFLDLIGLLPILGEPFSSAFFWPAVIPVVLLHIWAIPYIADPFKYEKSYYLFLGVYGIVNTYIYFLVIQKFLYVNIGIDSKMPFIAGLVLLIALLVSFQIFNVKMLYSGTYAKLQKKGNKLKLSPFIAASSLGYIIAQILISSFMTESLFMTIIITGVAILSILTAFFSTSLHRYYFIQKNEDTVKKVYPQFALPKNLRKS</sequence>
<dbReference type="EMBL" id="QXIR01000001">
    <property type="protein sequence ID" value="RIW38949.1"/>
    <property type="molecule type" value="Genomic_DNA"/>
</dbReference>
<gene>
    <name evidence="2" type="ORF">D3H55_00940</name>
</gene>
<keyword evidence="1" id="KW-0812">Transmembrane</keyword>
<accession>A0A3A1R8Y2</accession>
<feature type="transmembrane region" description="Helical" evidence="1">
    <location>
        <begin position="27"/>
        <end position="45"/>
    </location>
</feature>
<feature type="transmembrane region" description="Helical" evidence="1">
    <location>
        <begin position="116"/>
        <end position="135"/>
    </location>
</feature>
<feature type="transmembrane region" description="Helical" evidence="1">
    <location>
        <begin position="155"/>
        <end position="176"/>
    </location>
</feature>
<dbReference type="RefSeq" id="WP_119544959.1">
    <property type="nucleotide sequence ID" value="NZ_QXIR01000001.1"/>
</dbReference>
<evidence type="ECO:0000256" key="1">
    <source>
        <dbReference type="SAM" id="Phobius"/>
    </source>
</evidence>
<dbReference type="AlphaFoldDB" id="A0A3A1R8Y2"/>
<dbReference type="Proteomes" id="UP000265801">
    <property type="component" value="Unassembled WGS sequence"/>
</dbReference>
<keyword evidence="1" id="KW-1133">Transmembrane helix</keyword>
<feature type="transmembrane region" description="Helical" evidence="1">
    <location>
        <begin position="81"/>
        <end position="104"/>
    </location>
</feature>
<keyword evidence="1" id="KW-0472">Membrane</keyword>
<feature type="transmembrane region" description="Helical" evidence="1">
    <location>
        <begin position="51"/>
        <end position="72"/>
    </location>
</feature>
<keyword evidence="3" id="KW-1185">Reference proteome</keyword>
<reference evidence="2 3" key="1">
    <citation type="submission" date="2018-09" db="EMBL/GenBank/DDBJ databases">
        <title>Bacillus saliacetes sp. nov., isolated from Thai shrimp paste (Ka-pi).</title>
        <authorList>
            <person name="Daroonpunt R."/>
            <person name="Tanasupawat S."/>
            <person name="Yiamsombut S."/>
        </authorList>
    </citation>
    <scope>NUCLEOTIDE SEQUENCE [LARGE SCALE GENOMIC DNA]</scope>
    <source>
        <strain evidence="2 3">SKP7-4</strain>
    </source>
</reference>
<proteinExistence type="predicted"/>
<protein>
    <submittedName>
        <fullName evidence="2">Uncharacterized protein</fullName>
    </submittedName>
</protein>
<evidence type="ECO:0000313" key="3">
    <source>
        <dbReference type="Proteomes" id="UP000265801"/>
    </source>
</evidence>
<dbReference type="OrthoDB" id="2860003at2"/>
<evidence type="ECO:0000313" key="2">
    <source>
        <dbReference type="EMBL" id="RIW38949.1"/>
    </source>
</evidence>